<name>A0A1I5VJQ2_9GAMM</name>
<organism evidence="2 3">
    <name type="scientific">Enterovibrio norvegicus DSM 15893</name>
    <dbReference type="NCBI Taxonomy" id="1121869"/>
    <lineage>
        <taxon>Bacteria</taxon>
        <taxon>Pseudomonadati</taxon>
        <taxon>Pseudomonadota</taxon>
        <taxon>Gammaproteobacteria</taxon>
        <taxon>Vibrionales</taxon>
        <taxon>Vibrionaceae</taxon>
        <taxon>Enterovibrio</taxon>
    </lineage>
</organism>
<dbReference type="Proteomes" id="UP000182692">
    <property type="component" value="Unassembled WGS sequence"/>
</dbReference>
<reference evidence="2 3" key="1">
    <citation type="submission" date="2016-10" db="EMBL/GenBank/DDBJ databases">
        <authorList>
            <person name="de Groot N.N."/>
        </authorList>
    </citation>
    <scope>NUCLEOTIDE SEQUENCE [LARGE SCALE GENOMIC DNA]</scope>
    <source>
        <strain evidence="2 3">DSM 15893</strain>
    </source>
</reference>
<dbReference type="GeneID" id="35873142"/>
<keyword evidence="1" id="KW-0732">Signal</keyword>
<dbReference type="STRING" id="1121869.SAMN03084138_03964"/>
<dbReference type="AlphaFoldDB" id="A0A1I5VJQ2"/>
<accession>A0A1I5VJQ2</accession>
<gene>
    <name evidence="2" type="ORF">SAMN03084138_03964</name>
</gene>
<evidence type="ECO:0000313" key="3">
    <source>
        <dbReference type="Proteomes" id="UP000182692"/>
    </source>
</evidence>
<proteinExistence type="predicted"/>
<dbReference type="RefSeq" id="WP_074928326.1">
    <property type="nucleotide sequence ID" value="NZ_FOWR01000038.1"/>
</dbReference>
<protein>
    <submittedName>
        <fullName evidence="2">Uncharacterized protein</fullName>
    </submittedName>
</protein>
<dbReference type="EMBL" id="FOWR01000038">
    <property type="protein sequence ID" value="SFQ07216.1"/>
    <property type="molecule type" value="Genomic_DNA"/>
</dbReference>
<feature type="signal peptide" evidence="1">
    <location>
        <begin position="1"/>
        <end position="19"/>
    </location>
</feature>
<evidence type="ECO:0000256" key="1">
    <source>
        <dbReference type="SAM" id="SignalP"/>
    </source>
</evidence>
<feature type="chain" id="PRO_5010246066" evidence="1">
    <location>
        <begin position="20"/>
        <end position="146"/>
    </location>
</feature>
<evidence type="ECO:0000313" key="2">
    <source>
        <dbReference type="EMBL" id="SFQ07216.1"/>
    </source>
</evidence>
<sequence>MKKILLITLLLASTSLVYAADKQLAIAETPSVTADWIHFSGPSTAANWIHFSGPSPAATYVYTTDNCHESPIQLLDSSPTYADLIFVSGPSTAADWIHLSGPSTAADWYHITSNESIAEIKLCIPNEELRTEKNIAILLHILQQSD</sequence>